<dbReference type="AlphaFoldDB" id="A0A9P7RSX9"/>
<protein>
    <submittedName>
        <fullName evidence="2">Uncharacterized protein</fullName>
    </submittedName>
</protein>
<feature type="compositionally biased region" description="Basic and acidic residues" evidence="1">
    <location>
        <begin position="398"/>
        <end position="412"/>
    </location>
</feature>
<feature type="compositionally biased region" description="Basic residues" evidence="1">
    <location>
        <begin position="589"/>
        <end position="600"/>
    </location>
</feature>
<gene>
    <name evidence="2" type="ORF">E1B28_010777</name>
</gene>
<evidence type="ECO:0000256" key="1">
    <source>
        <dbReference type="SAM" id="MobiDB-lite"/>
    </source>
</evidence>
<feature type="compositionally biased region" description="Low complexity" evidence="1">
    <location>
        <begin position="464"/>
        <end position="483"/>
    </location>
</feature>
<feature type="region of interest" description="Disordered" evidence="1">
    <location>
        <begin position="1"/>
        <end position="86"/>
    </location>
</feature>
<name>A0A9P7RSX9_9AGAR</name>
<feature type="compositionally biased region" description="Polar residues" evidence="1">
    <location>
        <begin position="43"/>
        <end position="59"/>
    </location>
</feature>
<proteinExistence type="predicted"/>
<dbReference type="Proteomes" id="UP001049176">
    <property type="component" value="Chromosome 7"/>
</dbReference>
<accession>A0A9P7RSX9</accession>
<dbReference type="RefSeq" id="XP_043005537.1">
    <property type="nucleotide sequence ID" value="XM_043155755.1"/>
</dbReference>
<feature type="compositionally biased region" description="Low complexity" evidence="1">
    <location>
        <begin position="505"/>
        <end position="531"/>
    </location>
</feature>
<dbReference type="EMBL" id="CM032187">
    <property type="protein sequence ID" value="KAG7089067.1"/>
    <property type="molecule type" value="Genomic_DNA"/>
</dbReference>
<feature type="compositionally biased region" description="Polar residues" evidence="1">
    <location>
        <begin position="16"/>
        <end position="30"/>
    </location>
</feature>
<feature type="region of interest" description="Disordered" evidence="1">
    <location>
        <begin position="398"/>
        <end position="617"/>
    </location>
</feature>
<sequence>MNGALNAAVSDDPLSHSASPAGSHSIGSHSRSVDLDLSPLPATYTQPSSRNTPTNSPLTAGQPPSKGKTVGLNEAEKATRNAAKELRERREEKFALELKAAVGRFETDLQAIAEKYGKSEDRVRQLLNLSSHYGRRRTPRLDNAILHHMKSKYNDERPKGTKYSPEELREMAKTELYLQDVESNEDKQRELLDEIIDQRQSKAAGARITERSQAAMISEAQKQTSDIMRRLFYRMDAPSFGLVSKPNIMEYGVPGFYAYGDTADFIQETFGMNMWKLTRKFELWATNNSGKLSSPHRCTASNVHPLLQTPRKTSILTPCERTDDVAENLRGDNMQMNWVNYDAAIVVKLRCRMVGWPEGVDFSSPSAMTNREHLMQLLDALKSGVCYWHCMSTKQVHTHKDWLEKEQEAGRKEPKKRAPRADKGKTRGQYKPRKAASSDTPVDNLAETSPSSTSNATGMDAPVDSYPEPSPSSTSNTASSDAPISNLAEASPSPTSNVSSIHCIDSSPSPDVATTPAATATPTDAHTCHTPNSPANAIVDSKTPSTPSNVLSPSTDVTAMKQKQKEEYEPGRKKRQKKNSTSEPESSQPRRRGRPRKNTHRANAETPPSSEPIAPFVPAPALPRMTMAPIETSHFAFAMPFPKPPHNLENPSLLLVNDGSSIKATEAVGNILQLSHRVPEAKEPFADVSLGLAANHDPTDNVASMDRASFSNNGQNSMFTEQELQDLMVWSMGEGEVYSTNANYTESSLTAMLYSEE</sequence>
<feature type="compositionally biased region" description="Basic and acidic residues" evidence="1">
    <location>
        <begin position="74"/>
        <end position="86"/>
    </location>
</feature>
<dbReference type="OrthoDB" id="3253416at2759"/>
<feature type="compositionally biased region" description="Polar residues" evidence="1">
    <location>
        <begin position="437"/>
        <end position="457"/>
    </location>
</feature>
<reference evidence="2" key="1">
    <citation type="journal article" date="2021" name="Genome Biol. Evol.">
        <title>The assembled and annotated genome of the fairy-ring fungus Marasmius oreades.</title>
        <authorList>
            <person name="Hiltunen M."/>
            <person name="Ament-Velasquez S.L."/>
            <person name="Johannesson H."/>
        </authorList>
    </citation>
    <scope>NUCLEOTIDE SEQUENCE</scope>
    <source>
        <strain evidence="2">03SP1</strain>
    </source>
</reference>
<keyword evidence="3" id="KW-1185">Reference proteome</keyword>
<dbReference type="KEGG" id="more:E1B28_010777"/>
<dbReference type="GeneID" id="66079852"/>
<organism evidence="2 3">
    <name type="scientific">Marasmius oreades</name>
    <name type="common">fairy-ring Marasmius</name>
    <dbReference type="NCBI Taxonomy" id="181124"/>
    <lineage>
        <taxon>Eukaryota</taxon>
        <taxon>Fungi</taxon>
        <taxon>Dikarya</taxon>
        <taxon>Basidiomycota</taxon>
        <taxon>Agaricomycotina</taxon>
        <taxon>Agaricomycetes</taxon>
        <taxon>Agaricomycetidae</taxon>
        <taxon>Agaricales</taxon>
        <taxon>Marasmiineae</taxon>
        <taxon>Marasmiaceae</taxon>
        <taxon>Marasmius</taxon>
    </lineage>
</organism>
<feature type="compositionally biased region" description="Polar residues" evidence="1">
    <location>
        <begin position="542"/>
        <end position="557"/>
    </location>
</feature>
<comment type="caution">
    <text evidence="2">The sequence shown here is derived from an EMBL/GenBank/DDBJ whole genome shotgun (WGS) entry which is preliminary data.</text>
</comment>
<evidence type="ECO:0000313" key="3">
    <source>
        <dbReference type="Proteomes" id="UP001049176"/>
    </source>
</evidence>
<evidence type="ECO:0000313" key="2">
    <source>
        <dbReference type="EMBL" id="KAG7089067.1"/>
    </source>
</evidence>